<dbReference type="Pfam" id="PF14020">
    <property type="entry name" value="DUF4236"/>
    <property type="match status" value="1"/>
</dbReference>
<accession>A0ABR9VW24</accession>
<name>A0ABR9VW24_9SYNC</name>
<dbReference type="InterPro" id="IPR025330">
    <property type="entry name" value="DUF4236"/>
</dbReference>
<feature type="domain" description="DUF4236" evidence="1">
    <location>
        <begin position="3"/>
        <end position="55"/>
    </location>
</feature>
<proteinExistence type="predicted"/>
<protein>
    <submittedName>
        <fullName evidence="2">DUF4236 domain-containing protein</fullName>
    </submittedName>
</protein>
<gene>
    <name evidence="2" type="ORF">IQ217_15540</name>
</gene>
<reference evidence="2 3" key="1">
    <citation type="submission" date="2020-10" db="EMBL/GenBank/DDBJ databases">
        <authorList>
            <person name="Castelo-Branco R."/>
            <person name="Eusebio N."/>
            <person name="Adriana R."/>
            <person name="Vieira A."/>
            <person name="Brugerolle De Fraissinette N."/>
            <person name="Rezende De Castro R."/>
            <person name="Schneider M.P."/>
            <person name="Vasconcelos V."/>
            <person name="Leao P.N."/>
        </authorList>
    </citation>
    <scope>NUCLEOTIDE SEQUENCE [LARGE SCALE GENOMIC DNA]</scope>
    <source>
        <strain evidence="2 3">LEGE 00031</strain>
    </source>
</reference>
<dbReference type="Proteomes" id="UP000658720">
    <property type="component" value="Unassembled WGS sequence"/>
</dbReference>
<sequence>MGFRFRKSIKIAPGIRLNLDKSGTSLSIEGRGSTANISERGVRVTYSIPGRGISF</sequence>
<comment type="caution">
    <text evidence="2">The sequence shown here is derived from an EMBL/GenBank/DDBJ whole genome shotgun (WGS) entry which is preliminary data.</text>
</comment>
<organism evidence="2 3">
    <name type="scientific">Synechocystis salina LEGE 00031</name>
    <dbReference type="NCBI Taxonomy" id="1828736"/>
    <lineage>
        <taxon>Bacteria</taxon>
        <taxon>Bacillati</taxon>
        <taxon>Cyanobacteriota</taxon>
        <taxon>Cyanophyceae</taxon>
        <taxon>Synechococcales</taxon>
        <taxon>Merismopediaceae</taxon>
        <taxon>Synechocystis</taxon>
    </lineage>
</organism>
<evidence type="ECO:0000313" key="3">
    <source>
        <dbReference type="Proteomes" id="UP000658720"/>
    </source>
</evidence>
<evidence type="ECO:0000259" key="1">
    <source>
        <dbReference type="Pfam" id="PF14020"/>
    </source>
</evidence>
<dbReference type="RefSeq" id="WP_194020643.1">
    <property type="nucleotide sequence ID" value="NZ_JADEVV010000053.1"/>
</dbReference>
<evidence type="ECO:0000313" key="2">
    <source>
        <dbReference type="EMBL" id="MBE9255221.1"/>
    </source>
</evidence>
<keyword evidence="3" id="KW-1185">Reference proteome</keyword>
<dbReference type="EMBL" id="JADEVV010000053">
    <property type="protein sequence ID" value="MBE9255221.1"/>
    <property type="molecule type" value="Genomic_DNA"/>
</dbReference>